<accession>A0A811LEI7</accession>
<keyword evidence="1" id="KW-0812">Transmembrane</keyword>
<feature type="transmembrane region" description="Helical" evidence="1">
    <location>
        <begin position="90"/>
        <end position="109"/>
    </location>
</feature>
<sequence>MRLALLKPRVLIQLTKRGFKEPVASKDVDFDKKYTFWERIRLFAEHQIASPSETSFSDYGIRKAHKHDGLDPNKWHFIYHDLTISRFHSIFTFLTLFGMIGIVKAVYDLKNYGEVQSKSFKKMKKDLKEAWIFKYIFFVSLAISVLSVFRVFSVRPCRIYQSLQEPNKFMMTYIRFGLYKTRMPIDRSNIKLADNFGAKRDQIATTWDQFKVFLVGNIWVNGKRMVMETSLFRGNQYCSCFLYKTDSLPAEVVNRYKPESTGGAQAPRAKIRPF</sequence>
<dbReference type="EMBL" id="CAJFDH010000005">
    <property type="protein sequence ID" value="CAD5225584.1"/>
    <property type="molecule type" value="Genomic_DNA"/>
</dbReference>
<dbReference type="OrthoDB" id="5840914at2759"/>
<name>A0A811LEI7_9BILA</name>
<keyword evidence="1" id="KW-1133">Transmembrane helix</keyword>
<keyword evidence="1" id="KW-0472">Membrane</keyword>
<evidence type="ECO:0000256" key="1">
    <source>
        <dbReference type="SAM" id="Phobius"/>
    </source>
</evidence>
<comment type="caution">
    <text evidence="2">The sequence shown here is derived from an EMBL/GenBank/DDBJ whole genome shotgun (WGS) entry which is preliminary data.</text>
</comment>
<dbReference type="Proteomes" id="UP000783686">
    <property type="component" value="Unassembled WGS sequence"/>
</dbReference>
<feature type="transmembrane region" description="Helical" evidence="1">
    <location>
        <begin position="130"/>
        <end position="152"/>
    </location>
</feature>
<gene>
    <name evidence="2" type="ORF">BOKJ2_LOCUS11651</name>
</gene>
<evidence type="ECO:0000313" key="3">
    <source>
        <dbReference type="Proteomes" id="UP000614601"/>
    </source>
</evidence>
<keyword evidence="3" id="KW-1185">Reference proteome</keyword>
<evidence type="ECO:0000313" key="2">
    <source>
        <dbReference type="EMBL" id="CAD5225584.1"/>
    </source>
</evidence>
<reference evidence="2" key="1">
    <citation type="submission" date="2020-09" db="EMBL/GenBank/DDBJ databases">
        <authorList>
            <person name="Kikuchi T."/>
        </authorList>
    </citation>
    <scope>NUCLEOTIDE SEQUENCE</scope>
    <source>
        <strain evidence="2">SH1</strain>
    </source>
</reference>
<dbReference type="Proteomes" id="UP000614601">
    <property type="component" value="Unassembled WGS sequence"/>
</dbReference>
<dbReference type="EMBL" id="CAJFCW020000005">
    <property type="protein sequence ID" value="CAG9121100.1"/>
    <property type="molecule type" value="Genomic_DNA"/>
</dbReference>
<protein>
    <submittedName>
        <fullName evidence="2">Uncharacterized protein</fullName>
    </submittedName>
</protein>
<organism evidence="2 3">
    <name type="scientific">Bursaphelenchus okinawaensis</name>
    <dbReference type="NCBI Taxonomy" id="465554"/>
    <lineage>
        <taxon>Eukaryota</taxon>
        <taxon>Metazoa</taxon>
        <taxon>Ecdysozoa</taxon>
        <taxon>Nematoda</taxon>
        <taxon>Chromadorea</taxon>
        <taxon>Rhabditida</taxon>
        <taxon>Tylenchina</taxon>
        <taxon>Tylenchomorpha</taxon>
        <taxon>Aphelenchoidea</taxon>
        <taxon>Aphelenchoididae</taxon>
        <taxon>Bursaphelenchus</taxon>
    </lineage>
</organism>
<proteinExistence type="predicted"/>
<dbReference type="AlphaFoldDB" id="A0A811LEI7"/>